<evidence type="ECO:0000256" key="1">
    <source>
        <dbReference type="SAM" id="MobiDB-lite"/>
    </source>
</evidence>
<reference evidence="3" key="1">
    <citation type="submission" date="2025-08" db="UniProtKB">
        <authorList>
            <consortium name="RefSeq"/>
        </authorList>
    </citation>
    <scope>IDENTIFICATION</scope>
</reference>
<sequence length="196" mass="21656">MPPQREPPPLTRSIGRGRGRSQRRQLDAVEEESVASTIQAAPAAKQAETPPHPPPPTGTFAMSLEVVQALAAFFIAIVGQAQAGQAPSIVPPVAPSVPPPPPLVPPLVPDVSIAKKWKEARQLDYVSFTSELDPTVAKDWINQVSETFFDIRLDDDLKLMVTTRLLEKRARTWWNSVKSRFTTPPTWSNFLREFDG</sequence>
<name>A0AB32X2H8_THECC</name>
<evidence type="ECO:0000313" key="3">
    <source>
        <dbReference type="RefSeq" id="XP_017985245.1"/>
    </source>
</evidence>
<dbReference type="GeneID" id="108663867"/>
<accession>A0AB32X2H8</accession>
<dbReference type="RefSeq" id="XP_017985245.1">
    <property type="nucleotide sequence ID" value="XM_018129756.1"/>
</dbReference>
<proteinExistence type="predicted"/>
<dbReference type="AlphaFoldDB" id="A0AB32X2H8"/>
<protein>
    <submittedName>
        <fullName evidence="3">Caskin-1-like</fullName>
    </submittedName>
</protein>
<dbReference type="Proteomes" id="UP000694886">
    <property type="component" value="Unplaced"/>
</dbReference>
<evidence type="ECO:0000313" key="2">
    <source>
        <dbReference type="Proteomes" id="UP000694886"/>
    </source>
</evidence>
<dbReference type="KEGG" id="tcc:108663867"/>
<gene>
    <name evidence="3" type="primary">LOC108663867</name>
</gene>
<feature type="region of interest" description="Disordered" evidence="1">
    <location>
        <begin position="1"/>
        <end position="60"/>
    </location>
</feature>
<organism evidence="2 3">
    <name type="scientific">Theobroma cacao</name>
    <name type="common">Cacao</name>
    <name type="synonym">Cocoa</name>
    <dbReference type="NCBI Taxonomy" id="3641"/>
    <lineage>
        <taxon>Eukaryota</taxon>
        <taxon>Viridiplantae</taxon>
        <taxon>Streptophyta</taxon>
        <taxon>Embryophyta</taxon>
        <taxon>Tracheophyta</taxon>
        <taxon>Spermatophyta</taxon>
        <taxon>Magnoliopsida</taxon>
        <taxon>eudicotyledons</taxon>
        <taxon>Gunneridae</taxon>
        <taxon>Pentapetalae</taxon>
        <taxon>rosids</taxon>
        <taxon>malvids</taxon>
        <taxon>Malvales</taxon>
        <taxon>Malvaceae</taxon>
        <taxon>Byttnerioideae</taxon>
        <taxon>Theobroma</taxon>
    </lineage>
</organism>
<feature type="compositionally biased region" description="Pro residues" evidence="1">
    <location>
        <begin position="1"/>
        <end position="10"/>
    </location>
</feature>